<proteinExistence type="predicted"/>
<gene>
    <name evidence="1" type="ORF">PPNO1_LOCUS3099</name>
</gene>
<protein>
    <submittedName>
        <fullName evidence="1">Uncharacterized protein</fullName>
    </submittedName>
</protein>
<accession>A0A9P1GYT3</accession>
<name>A0A9P1GYT3_9PEZI</name>
<reference evidence="1" key="1">
    <citation type="submission" date="2022-11" db="EMBL/GenBank/DDBJ databases">
        <authorList>
            <person name="Scott C."/>
            <person name="Bruce N."/>
        </authorList>
    </citation>
    <scope>NUCLEOTIDE SEQUENCE</scope>
</reference>
<dbReference type="EMBL" id="CALLCH030000008">
    <property type="protein sequence ID" value="CAI4213353.1"/>
    <property type="molecule type" value="Genomic_DNA"/>
</dbReference>
<evidence type="ECO:0000313" key="1">
    <source>
        <dbReference type="EMBL" id="CAI4213353.1"/>
    </source>
</evidence>
<dbReference type="Proteomes" id="UP000838763">
    <property type="component" value="Unassembled WGS sequence"/>
</dbReference>
<comment type="caution">
    <text evidence="1">The sequence shown here is derived from an EMBL/GenBank/DDBJ whole genome shotgun (WGS) entry which is preliminary data.</text>
</comment>
<organism evidence="1 2">
    <name type="scientific">Parascedosporium putredinis</name>
    <dbReference type="NCBI Taxonomy" id="1442378"/>
    <lineage>
        <taxon>Eukaryota</taxon>
        <taxon>Fungi</taxon>
        <taxon>Dikarya</taxon>
        <taxon>Ascomycota</taxon>
        <taxon>Pezizomycotina</taxon>
        <taxon>Sordariomycetes</taxon>
        <taxon>Hypocreomycetidae</taxon>
        <taxon>Microascales</taxon>
        <taxon>Microascaceae</taxon>
        <taxon>Parascedosporium</taxon>
    </lineage>
</organism>
<dbReference type="AlphaFoldDB" id="A0A9P1GYT3"/>
<keyword evidence="2" id="KW-1185">Reference proteome</keyword>
<evidence type="ECO:0000313" key="2">
    <source>
        <dbReference type="Proteomes" id="UP000838763"/>
    </source>
</evidence>
<sequence length="85" mass="9109">MGLIGLVFVSEQETCADMIATAQYIDSLDASGLACYEIPEGQRGIHLLVDTPGCQETLVYTDEFYDIGHECNAIEALIGSTAPLP</sequence>